<proteinExistence type="predicted"/>
<sequence>MQIIQTGSECEFLQLQLGSFIPCEANLHPIGLVMRNLRIDNGRPLLEESQDWKDILSQPTNKSSVSGKKGEMKLSASCYYQCVLDIHV</sequence>
<keyword evidence="2" id="KW-1185">Reference proteome</keyword>
<organism evidence="1 2">
    <name type="scientific">Glossina morsitans morsitans</name>
    <name type="common">Savannah tsetse fly</name>
    <dbReference type="NCBI Taxonomy" id="37546"/>
    <lineage>
        <taxon>Eukaryota</taxon>
        <taxon>Metazoa</taxon>
        <taxon>Ecdysozoa</taxon>
        <taxon>Arthropoda</taxon>
        <taxon>Hexapoda</taxon>
        <taxon>Insecta</taxon>
        <taxon>Pterygota</taxon>
        <taxon>Neoptera</taxon>
        <taxon>Endopterygota</taxon>
        <taxon>Diptera</taxon>
        <taxon>Brachycera</taxon>
        <taxon>Muscomorpha</taxon>
        <taxon>Hippoboscoidea</taxon>
        <taxon>Glossinidae</taxon>
        <taxon>Glossina</taxon>
    </lineage>
</organism>
<dbReference type="VEuPathDB" id="VectorBase:GMOY003134"/>
<dbReference type="EMBL" id="CCAG010005159">
    <property type="status" value="NOT_ANNOTATED_CDS"/>
    <property type="molecule type" value="Genomic_DNA"/>
</dbReference>
<protein>
    <submittedName>
        <fullName evidence="1">Uncharacterized protein</fullName>
    </submittedName>
</protein>
<evidence type="ECO:0000313" key="1">
    <source>
        <dbReference type="EnsemblMetazoa" id="GMOY003134-PA"/>
    </source>
</evidence>
<dbReference type="AlphaFoldDB" id="A0A1B0FH57"/>
<reference evidence="1" key="1">
    <citation type="submission" date="2020-05" db="UniProtKB">
        <authorList>
            <consortium name="EnsemblMetazoa"/>
        </authorList>
    </citation>
    <scope>IDENTIFICATION</scope>
    <source>
        <strain evidence="1">Yale</strain>
    </source>
</reference>
<dbReference type="Proteomes" id="UP000092444">
    <property type="component" value="Unassembled WGS sequence"/>
</dbReference>
<accession>A0A1B0FH57</accession>
<name>A0A1B0FH57_GLOMM</name>
<dbReference type="EnsemblMetazoa" id="GMOY003134-RA">
    <property type="protein sequence ID" value="GMOY003134-PA"/>
    <property type="gene ID" value="GMOY003134"/>
</dbReference>
<evidence type="ECO:0000313" key="2">
    <source>
        <dbReference type="Proteomes" id="UP000092444"/>
    </source>
</evidence>